<dbReference type="RefSeq" id="WP_111357134.1">
    <property type="nucleotide sequence ID" value="NZ_NHSK01000147.1"/>
</dbReference>
<evidence type="ECO:0000313" key="3">
    <source>
        <dbReference type="Proteomes" id="UP000248863"/>
    </source>
</evidence>
<dbReference type="Gene3D" id="3.40.50.1980">
    <property type="entry name" value="Nitrogenase molybdenum iron protein domain"/>
    <property type="match status" value="1"/>
</dbReference>
<dbReference type="EMBL" id="NPEU01000094">
    <property type="protein sequence ID" value="RAI39012.1"/>
    <property type="molecule type" value="Genomic_DNA"/>
</dbReference>
<gene>
    <name evidence="2" type="ORF">CH338_10790</name>
</gene>
<accession>A0A327KNV7</accession>
<evidence type="ECO:0008006" key="4">
    <source>
        <dbReference type="Google" id="ProtNLM"/>
    </source>
</evidence>
<feature type="chain" id="PRO_5016371412" description="ABC transporter substrate-binding protein" evidence="1">
    <location>
        <begin position="29"/>
        <end position="269"/>
    </location>
</feature>
<comment type="caution">
    <text evidence="2">The sequence shown here is derived from an EMBL/GenBank/DDBJ whole genome shotgun (WGS) entry which is preliminary data.</text>
</comment>
<keyword evidence="1" id="KW-0732">Signal</keyword>
<organism evidence="2 3">
    <name type="scientific">Rhodoplanes elegans</name>
    <dbReference type="NCBI Taxonomy" id="29408"/>
    <lineage>
        <taxon>Bacteria</taxon>
        <taxon>Pseudomonadati</taxon>
        <taxon>Pseudomonadota</taxon>
        <taxon>Alphaproteobacteria</taxon>
        <taxon>Hyphomicrobiales</taxon>
        <taxon>Nitrobacteraceae</taxon>
        <taxon>Rhodoplanes</taxon>
    </lineage>
</organism>
<dbReference type="SUPFAM" id="SSF53807">
    <property type="entry name" value="Helical backbone' metal receptor"/>
    <property type="match status" value="1"/>
</dbReference>
<protein>
    <recommendedName>
        <fullName evidence="4">ABC transporter substrate-binding protein</fullName>
    </recommendedName>
</protein>
<feature type="signal peptide" evidence="1">
    <location>
        <begin position="1"/>
        <end position="28"/>
    </location>
</feature>
<dbReference type="AlphaFoldDB" id="A0A327KNV7"/>
<sequence length="269" mass="27863">MRRFVLAALVLPALVLAVAAMLPSPASTQQGAATLAGDGPKVVASTAWAAAFARAAGATRITVVAPASVPHPPDYDPKPSDLAAVADANFVVMAPFDGFARRLREAAGSAATVITLDLVNAPETVRSEVTRLGQAFGTTAAATAWLRGFDEAYAQLVADTTARRGDARPKAVVQRFMRPWAELAGLEVVGLYGPGPLQPAQLAELVAKAPDVVVKNAHSEREGAPSAGRTIAEATGARQVALINFPGADQDLLAVFRENARRLGDALAK</sequence>
<proteinExistence type="predicted"/>
<keyword evidence="3" id="KW-1185">Reference proteome</keyword>
<name>A0A327KNV7_9BRAD</name>
<reference evidence="2 3" key="1">
    <citation type="submission" date="2017-07" db="EMBL/GenBank/DDBJ databases">
        <title>Draft Genome Sequences of Select Purple Nonsulfur Bacteria.</title>
        <authorList>
            <person name="Lasarre B."/>
            <person name="Mckinlay J.B."/>
        </authorList>
    </citation>
    <scope>NUCLEOTIDE SEQUENCE [LARGE SCALE GENOMIC DNA]</scope>
    <source>
        <strain evidence="2 3">DSM 11907</strain>
    </source>
</reference>
<dbReference type="OrthoDB" id="1951467at2"/>
<dbReference type="Proteomes" id="UP000248863">
    <property type="component" value="Unassembled WGS sequence"/>
</dbReference>
<evidence type="ECO:0000256" key="1">
    <source>
        <dbReference type="SAM" id="SignalP"/>
    </source>
</evidence>
<evidence type="ECO:0000313" key="2">
    <source>
        <dbReference type="EMBL" id="RAI39012.1"/>
    </source>
</evidence>